<feature type="compositionally biased region" description="Basic residues" evidence="1">
    <location>
        <begin position="348"/>
        <end position="359"/>
    </location>
</feature>
<dbReference type="CDD" id="cd12797">
    <property type="entry name" value="M23_peptidase"/>
    <property type="match status" value="1"/>
</dbReference>
<evidence type="ECO:0000313" key="4">
    <source>
        <dbReference type="Proteomes" id="UP000241890"/>
    </source>
</evidence>
<dbReference type="InParanoid" id="A0A2R5GCH6"/>
<dbReference type="InterPro" id="IPR011055">
    <property type="entry name" value="Dup_hybrid_motif"/>
</dbReference>
<feature type="region of interest" description="Disordered" evidence="1">
    <location>
        <begin position="342"/>
        <end position="367"/>
    </location>
</feature>
<reference evidence="3 4" key="1">
    <citation type="submission" date="2017-12" db="EMBL/GenBank/DDBJ databases">
        <title>Sequencing, de novo assembly and annotation of complete genome of a new Thraustochytrid species, strain FCC1311.</title>
        <authorList>
            <person name="Sedici K."/>
            <person name="Godart F."/>
            <person name="Aiese Cigliano R."/>
            <person name="Sanseverino W."/>
            <person name="Barakat M."/>
            <person name="Ortet P."/>
            <person name="Marechal E."/>
            <person name="Cagnac O."/>
            <person name="Amato A."/>
        </authorList>
    </citation>
    <scope>NUCLEOTIDE SEQUENCE [LARGE SCALE GENOMIC DNA]</scope>
</reference>
<evidence type="ECO:0000259" key="2">
    <source>
        <dbReference type="Pfam" id="PF01551"/>
    </source>
</evidence>
<name>A0A2R5GCH6_9STRA</name>
<evidence type="ECO:0000256" key="1">
    <source>
        <dbReference type="SAM" id="MobiDB-lite"/>
    </source>
</evidence>
<proteinExistence type="predicted"/>
<comment type="caution">
    <text evidence="3">The sequence shown here is derived from an EMBL/GenBank/DDBJ whole genome shotgun (WGS) entry which is preliminary data.</text>
</comment>
<organism evidence="3 4">
    <name type="scientific">Hondaea fermentalgiana</name>
    <dbReference type="NCBI Taxonomy" id="2315210"/>
    <lineage>
        <taxon>Eukaryota</taxon>
        <taxon>Sar</taxon>
        <taxon>Stramenopiles</taxon>
        <taxon>Bigyra</taxon>
        <taxon>Labyrinthulomycetes</taxon>
        <taxon>Thraustochytrida</taxon>
        <taxon>Thraustochytriidae</taxon>
        <taxon>Hondaea</taxon>
    </lineage>
</organism>
<evidence type="ECO:0000313" key="3">
    <source>
        <dbReference type="EMBL" id="GBG28049.1"/>
    </source>
</evidence>
<protein>
    <submittedName>
        <fullName evidence="3">Glycyl-glycine endopeptidase ALE-1</fullName>
    </submittedName>
</protein>
<keyword evidence="4" id="KW-1185">Reference proteome</keyword>
<feature type="domain" description="M23ase beta-sheet core" evidence="2">
    <location>
        <begin position="191"/>
        <end position="286"/>
    </location>
</feature>
<dbReference type="Proteomes" id="UP000241890">
    <property type="component" value="Unassembled WGS sequence"/>
</dbReference>
<dbReference type="Pfam" id="PF01551">
    <property type="entry name" value="Peptidase_M23"/>
    <property type="match status" value="1"/>
</dbReference>
<sequence>MSAARVANYVEESMPGCHVARFAADWLVDVDTELDDETFGVRLDQVPEISIDPESRLLSVINSDPERCKSFNLTLSGACLPARNGDGVALAQGTAQDADGQQTPCVSFVLVVKPKQMMDVCFVGALPDAETNADGATDLASDVHYCPLELPKTSYETAPIVSFPLGGPGPYLCSQGACGHFTHYFPGNCFAVDLECEVGTPVLAVGSGVIVGLQQDESVEGIHARNLFHWNSLQLQLDAGGVVEYVHIRKSSAAVAIGDRVEDGALLCESGAVGFAPRPHLHIQMLPSTAADAASIPFRISCCKVDLNDAKDDVSPQVCQAALVATLRADPDGQALRSSLRARLAQHPGRRPRLRHGRKWATNGGGSAEPALLRELAETQRRYVAERRAKREERRAKRKRERVRRGKPLVPEAFSRELAKFDKPAGLDADVTKELTQTRMRTYLGSFEKHQNILQHLLPPISSEYKAYLTRVGFARNEMTLEPIERSCACLGCQHLQPGGWGKQLATALPYRAGKGPVVRNLTLRAAQMIGQIYTKDNASKYCARSFSIAMAAKRLVEHSSEKEGGYESVNALKLRCVAIGIVRLEMGRRLVQNRCLPAIEPRHEEQTREIFRTIEARQFSGRINKLFIQFLYDNFAEAKEEDKIDPLTWDELLHGHRHVGSPGSRPHVLGARALFEGRCTGYLKKATFSSEDFALFT</sequence>
<dbReference type="AlphaFoldDB" id="A0A2R5GCH6"/>
<gene>
    <name evidence="3" type="ORF">FCC1311_042722</name>
</gene>
<dbReference type="SUPFAM" id="SSF51261">
    <property type="entry name" value="Duplicated hybrid motif"/>
    <property type="match status" value="1"/>
</dbReference>
<dbReference type="EMBL" id="BEYU01000038">
    <property type="protein sequence ID" value="GBG28049.1"/>
    <property type="molecule type" value="Genomic_DNA"/>
</dbReference>
<dbReference type="OrthoDB" id="204026at2759"/>
<dbReference type="Gene3D" id="2.70.70.10">
    <property type="entry name" value="Glucose Permease (Domain IIA)"/>
    <property type="match status" value="1"/>
</dbReference>
<dbReference type="InterPro" id="IPR016047">
    <property type="entry name" value="M23ase_b-sheet_dom"/>
</dbReference>
<accession>A0A2R5GCH6</accession>